<organism evidence="1 2">
    <name type="scientific">Coralloluteibacterium thermophilum</name>
    <dbReference type="NCBI Taxonomy" id="2707049"/>
    <lineage>
        <taxon>Bacteria</taxon>
        <taxon>Pseudomonadati</taxon>
        <taxon>Pseudomonadota</taxon>
        <taxon>Gammaproteobacteria</taxon>
        <taxon>Lysobacterales</taxon>
        <taxon>Lysobacteraceae</taxon>
        <taxon>Coralloluteibacterium</taxon>
    </lineage>
</organism>
<accession>A0ABV9NJC7</accession>
<protein>
    <submittedName>
        <fullName evidence="1">Uncharacterized protein</fullName>
    </submittedName>
</protein>
<dbReference type="RefSeq" id="WP_377003052.1">
    <property type="nucleotide sequence ID" value="NZ_JBHSGG010000003.1"/>
</dbReference>
<gene>
    <name evidence="1" type="ORF">ACFO3Q_02585</name>
</gene>
<dbReference type="Proteomes" id="UP001595892">
    <property type="component" value="Unassembled WGS sequence"/>
</dbReference>
<reference evidence="2" key="1">
    <citation type="journal article" date="2019" name="Int. J. Syst. Evol. Microbiol.">
        <title>The Global Catalogue of Microorganisms (GCM) 10K type strain sequencing project: providing services to taxonomists for standard genome sequencing and annotation.</title>
        <authorList>
            <consortium name="The Broad Institute Genomics Platform"/>
            <consortium name="The Broad Institute Genome Sequencing Center for Infectious Disease"/>
            <person name="Wu L."/>
            <person name="Ma J."/>
        </authorList>
    </citation>
    <scope>NUCLEOTIDE SEQUENCE [LARGE SCALE GENOMIC DNA]</scope>
    <source>
        <strain evidence="2">CGMCC 1.13574</strain>
    </source>
</reference>
<keyword evidence="2" id="KW-1185">Reference proteome</keyword>
<dbReference type="EMBL" id="JBHSGG010000003">
    <property type="protein sequence ID" value="MFC4727055.1"/>
    <property type="molecule type" value="Genomic_DNA"/>
</dbReference>
<proteinExistence type="predicted"/>
<name>A0ABV9NJC7_9GAMM</name>
<comment type="caution">
    <text evidence="1">The sequence shown here is derived from an EMBL/GenBank/DDBJ whole genome shotgun (WGS) entry which is preliminary data.</text>
</comment>
<evidence type="ECO:0000313" key="2">
    <source>
        <dbReference type="Proteomes" id="UP001595892"/>
    </source>
</evidence>
<evidence type="ECO:0000313" key="1">
    <source>
        <dbReference type="EMBL" id="MFC4727055.1"/>
    </source>
</evidence>
<sequence length="157" mass="17557">MKTALLCLLLLALGVAILEWRRRRVRRRARTLTRLLDGADAVERLLYRTRERMGAMHGVLGRVPDDIGAAARASLDSEQAVQDALRDVLQHRLWIDRHGSEATQAELDTACDAMERARSRIGDELARLDRAAAALTRATDEALEAAAREPAALRRRQ</sequence>